<protein>
    <submittedName>
        <fullName evidence="1">Uncharacterized protein</fullName>
    </submittedName>
</protein>
<sequence length="535" mass="59509">MKKRNASEDNSRPSAPFERQFNTVSSVSTEQFPIYENAESRTPQQFNTVSSVHTEDFYIYEDPEPYTPQKRFFWTQLIVAFAVSMGLLLGGFTRGYSEPQFRISSLSKINADDLIEIDWAGKLSSLAAIFGSLLGPVSIYIGRRYILMGAGVPYFIGWIVIASVPNRHLAIAGQVLCGICAGVVASAVPVYIVETVQSEVRGALGLLPIVFRYSGALIIYYSGANLDKTVYIAAALSVLYMLLMFATSESPTFYIAKDRTYSARKALQWLRGKNYNIENEIQDLRLFQREADQTNVFKQMFHMRYISTVLISLGLMLFQQFSGKDVIYYGSRVMIQKSSGRAEVQSFTNILGITSVVSTFVAVVLIDLIGRKILLYISSGSMIASFVTLVSYVHIHDGTSDNTSVGWLPEACILLHMAGFSLGFGSIPWLMLGEILPLKIRVTATSFIVAIDLTLTYFAGTIFRNLINSDTVHTALLVLVVIRILEILFVKFCVPETRGKSLEEIEMNLTQGVKSINSKGRAVANANADFMRYLK</sequence>
<reference evidence="1 2" key="1">
    <citation type="journal article" date="2021" name="Front. Genet.">
        <title>Chromosome-Level Genome Assembly Reveals Significant Gene Expansion in the Toll and IMD Signaling Pathways of Dendrolimus kikuchii.</title>
        <authorList>
            <person name="Zhou J."/>
            <person name="Wu P."/>
            <person name="Xiong Z."/>
            <person name="Liu N."/>
            <person name="Zhao N."/>
            <person name="Ji M."/>
            <person name="Qiu Y."/>
            <person name="Yang B."/>
        </authorList>
    </citation>
    <scope>NUCLEOTIDE SEQUENCE [LARGE SCALE GENOMIC DNA]</scope>
    <source>
        <strain evidence="1">Ann1</strain>
    </source>
</reference>
<proteinExistence type="predicted"/>
<gene>
    <name evidence="1" type="ORF">K1T71_010585</name>
</gene>
<organism evidence="1 2">
    <name type="scientific">Dendrolimus kikuchii</name>
    <dbReference type="NCBI Taxonomy" id="765133"/>
    <lineage>
        <taxon>Eukaryota</taxon>
        <taxon>Metazoa</taxon>
        <taxon>Ecdysozoa</taxon>
        <taxon>Arthropoda</taxon>
        <taxon>Hexapoda</taxon>
        <taxon>Insecta</taxon>
        <taxon>Pterygota</taxon>
        <taxon>Neoptera</taxon>
        <taxon>Endopterygota</taxon>
        <taxon>Lepidoptera</taxon>
        <taxon>Glossata</taxon>
        <taxon>Ditrysia</taxon>
        <taxon>Bombycoidea</taxon>
        <taxon>Lasiocampidae</taxon>
        <taxon>Dendrolimus</taxon>
    </lineage>
</organism>
<evidence type="ECO:0000313" key="1">
    <source>
        <dbReference type="EMBL" id="KAJ0173436.1"/>
    </source>
</evidence>
<accession>A0ACC1CPP6</accession>
<comment type="caution">
    <text evidence="1">The sequence shown here is derived from an EMBL/GenBank/DDBJ whole genome shotgun (WGS) entry which is preliminary data.</text>
</comment>
<name>A0ACC1CPP6_9NEOP</name>
<dbReference type="EMBL" id="CM034405">
    <property type="protein sequence ID" value="KAJ0173436.1"/>
    <property type="molecule type" value="Genomic_DNA"/>
</dbReference>
<keyword evidence="2" id="KW-1185">Reference proteome</keyword>
<evidence type="ECO:0000313" key="2">
    <source>
        <dbReference type="Proteomes" id="UP000824533"/>
    </source>
</evidence>
<dbReference type="Proteomes" id="UP000824533">
    <property type="component" value="Linkage Group LG19"/>
</dbReference>